<evidence type="ECO:0000313" key="2">
    <source>
        <dbReference type="Proteomes" id="UP001623592"/>
    </source>
</evidence>
<reference evidence="1 2" key="1">
    <citation type="submission" date="2024-11" db="EMBL/GenBank/DDBJ databases">
        <authorList>
            <person name="Heng Y.C."/>
            <person name="Lim A.C.H."/>
            <person name="Lee J.K.Y."/>
            <person name="Kittelmann S."/>
        </authorList>
    </citation>
    <scope>NUCLEOTIDE SEQUENCE [LARGE SCALE GENOMIC DNA]</scope>
    <source>
        <strain evidence="1 2">WILCCON 0114</strain>
    </source>
</reference>
<evidence type="ECO:0000313" key="1">
    <source>
        <dbReference type="EMBL" id="MFL0253338.1"/>
    </source>
</evidence>
<dbReference type="SUPFAM" id="SSF56672">
    <property type="entry name" value="DNA/RNA polymerases"/>
    <property type="match status" value="1"/>
</dbReference>
<keyword evidence="2" id="KW-1185">Reference proteome</keyword>
<dbReference type="PANTHER" id="PTHR34047:SF8">
    <property type="entry name" value="PROTEIN YKFC"/>
    <property type="match status" value="1"/>
</dbReference>
<protein>
    <submittedName>
        <fullName evidence="1">Uncharacterized protein</fullName>
    </submittedName>
</protein>
<dbReference type="InterPro" id="IPR051083">
    <property type="entry name" value="GrpII_Intron_Splice-Mob/Def"/>
</dbReference>
<organism evidence="1 2">
    <name type="scientific">Clostridium neuense</name>
    <dbReference type="NCBI Taxonomy" id="1728934"/>
    <lineage>
        <taxon>Bacteria</taxon>
        <taxon>Bacillati</taxon>
        <taxon>Bacillota</taxon>
        <taxon>Clostridia</taxon>
        <taxon>Eubacteriales</taxon>
        <taxon>Clostridiaceae</taxon>
        <taxon>Clostridium</taxon>
    </lineage>
</organism>
<dbReference type="InterPro" id="IPR043502">
    <property type="entry name" value="DNA/RNA_pol_sf"/>
</dbReference>
<dbReference type="EMBL" id="JBJIAA010000039">
    <property type="protein sequence ID" value="MFL0253338.1"/>
    <property type="molecule type" value="Genomic_DNA"/>
</dbReference>
<name>A0ABW8TL77_9CLOT</name>
<proteinExistence type="predicted"/>
<dbReference type="Proteomes" id="UP001623592">
    <property type="component" value="Unassembled WGS sequence"/>
</dbReference>
<accession>A0ABW8TL77</accession>
<sequence>MWQIFRDNGDELRKTIKEGKYSPSPVRRVEIPKDNGKMRKLGIPTAVDRVVQQATMQILSPINEGES</sequence>
<dbReference type="PANTHER" id="PTHR34047">
    <property type="entry name" value="NUCLEAR INTRON MATURASE 1, MITOCHONDRIAL-RELATED"/>
    <property type="match status" value="1"/>
</dbReference>
<dbReference type="RefSeq" id="WP_406790009.1">
    <property type="nucleotide sequence ID" value="NZ_JBJIAA010000039.1"/>
</dbReference>
<comment type="caution">
    <text evidence="1">The sequence shown here is derived from an EMBL/GenBank/DDBJ whole genome shotgun (WGS) entry which is preliminary data.</text>
</comment>
<gene>
    <name evidence="1" type="ORF">ACJDT4_23305</name>
</gene>